<feature type="non-terminal residue" evidence="2">
    <location>
        <position position="265"/>
    </location>
</feature>
<feature type="compositionally biased region" description="Basic residues" evidence="1">
    <location>
        <begin position="149"/>
        <end position="159"/>
    </location>
</feature>
<feature type="region of interest" description="Disordered" evidence="1">
    <location>
        <begin position="1"/>
        <end position="265"/>
    </location>
</feature>
<organism evidence="2">
    <name type="scientific">uncultured Acidimicrobiales bacterium</name>
    <dbReference type="NCBI Taxonomy" id="310071"/>
    <lineage>
        <taxon>Bacteria</taxon>
        <taxon>Bacillati</taxon>
        <taxon>Actinomycetota</taxon>
        <taxon>Acidimicrobiia</taxon>
        <taxon>Acidimicrobiales</taxon>
        <taxon>environmental samples</taxon>
    </lineage>
</organism>
<evidence type="ECO:0000256" key="1">
    <source>
        <dbReference type="SAM" id="MobiDB-lite"/>
    </source>
</evidence>
<dbReference type="GO" id="GO:0004316">
    <property type="term" value="F:3-oxoacyl-[acyl-carrier-protein] reductase (NADPH) activity"/>
    <property type="evidence" value="ECO:0007669"/>
    <property type="project" value="UniProtKB-EC"/>
</dbReference>
<feature type="compositionally biased region" description="Basic and acidic residues" evidence="1">
    <location>
        <begin position="167"/>
        <end position="177"/>
    </location>
</feature>
<feature type="compositionally biased region" description="Gly residues" evidence="1">
    <location>
        <begin position="1"/>
        <end position="12"/>
    </location>
</feature>
<feature type="compositionally biased region" description="Basic residues" evidence="1">
    <location>
        <begin position="58"/>
        <end position="72"/>
    </location>
</feature>
<dbReference type="AlphaFoldDB" id="A0A6J4IIL7"/>
<proteinExistence type="predicted"/>
<name>A0A6J4IIL7_9ACTN</name>
<dbReference type="EMBL" id="CADCSY010000102">
    <property type="protein sequence ID" value="CAA9251410.1"/>
    <property type="molecule type" value="Genomic_DNA"/>
</dbReference>
<reference evidence="2" key="1">
    <citation type="submission" date="2020-02" db="EMBL/GenBank/DDBJ databases">
        <authorList>
            <person name="Meier V. D."/>
        </authorList>
    </citation>
    <scope>NUCLEOTIDE SEQUENCE</scope>
    <source>
        <strain evidence="2">AVDCRST_MAG20</strain>
    </source>
</reference>
<feature type="compositionally biased region" description="Basic residues" evidence="1">
    <location>
        <begin position="19"/>
        <end position="32"/>
    </location>
</feature>
<feature type="compositionally biased region" description="Basic residues" evidence="1">
    <location>
        <begin position="191"/>
        <end position="223"/>
    </location>
</feature>
<sequence>GPTGRPRGGGRGCRTDRRRDHRQRPRHRRHLRPGGCPPAAGGPGRRITGGDRCPRTGGGRHRRHRGGRRGGRRRPEPDRRRRRRGPRRDRHPPQQRRHRRRRRPPAPPGRRRLRPHHGRQPARHVAHLPRGRAPPAGQLGRRDRERLVARLHRSRRQPHRLQALQGGRERAHPEPGAHQRQARGPGERRPPRLHRHAHGRGRSRPGPRHRPRGGGRGAGRRRAPAAAGDGVGRCQRRAVPRLGRGCLRHRGPAPRRRRPGGADRL</sequence>
<keyword evidence="2" id="KW-0560">Oxidoreductase</keyword>
<feature type="non-terminal residue" evidence="2">
    <location>
        <position position="1"/>
    </location>
</feature>
<protein>
    <submittedName>
        <fullName evidence="2">3-oxoacyl-[acyl-carrier protein] reductase</fullName>
        <ecNumber evidence="2">1.1.1.100</ecNumber>
    </submittedName>
</protein>
<gene>
    <name evidence="2" type="ORF">AVDCRST_MAG20-2278</name>
</gene>
<feature type="compositionally biased region" description="Basic residues" evidence="1">
    <location>
        <begin position="246"/>
        <end position="259"/>
    </location>
</feature>
<feature type="compositionally biased region" description="Basic residues" evidence="1">
    <location>
        <begin position="80"/>
        <end position="130"/>
    </location>
</feature>
<dbReference type="EC" id="1.1.1.100" evidence="2"/>
<accession>A0A6J4IIL7</accession>
<evidence type="ECO:0000313" key="2">
    <source>
        <dbReference type="EMBL" id="CAA9251410.1"/>
    </source>
</evidence>